<dbReference type="Proteomes" id="UP000823941">
    <property type="component" value="Chromosome 15"/>
</dbReference>
<keyword evidence="3" id="KW-1185">Reference proteome</keyword>
<evidence type="ECO:0000313" key="3">
    <source>
        <dbReference type="Proteomes" id="UP000823941"/>
    </source>
</evidence>
<organism evidence="2 3">
    <name type="scientific">Plutella xylostella</name>
    <name type="common">Diamondback moth</name>
    <name type="synonym">Plutella maculipennis</name>
    <dbReference type="NCBI Taxonomy" id="51655"/>
    <lineage>
        <taxon>Eukaryota</taxon>
        <taxon>Metazoa</taxon>
        <taxon>Ecdysozoa</taxon>
        <taxon>Arthropoda</taxon>
        <taxon>Hexapoda</taxon>
        <taxon>Insecta</taxon>
        <taxon>Pterygota</taxon>
        <taxon>Neoptera</taxon>
        <taxon>Endopterygota</taxon>
        <taxon>Lepidoptera</taxon>
        <taxon>Glossata</taxon>
        <taxon>Ditrysia</taxon>
        <taxon>Yponomeutoidea</taxon>
        <taxon>Plutellidae</taxon>
        <taxon>Plutella</taxon>
    </lineage>
</organism>
<dbReference type="EMBL" id="JAHIBW010000015">
    <property type="protein sequence ID" value="KAG7303872.1"/>
    <property type="molecule type" value="Genomic_DNA"/>
</dbReference>
<evidence type="ECO:0000313" key="2">
    <source>
        <dbReference type="EMBL" id="KAG7303872.1"/>
    </source>
</evidence>
<feature type="compositionally biased region" description="Basic and acidic residues" evidence="1">
    <location>
        <begin position="25"/>
        <end position="40"/>
    </location>
</feature>
<gene>
    <name evidence="2" type="ORF">JYU34_010774</name>
</gene>
<proteinExistence type="predicted"/>
<sequence>MSVGAAWRGDTCARADRPVGTGGDRGPDRSPRGERSRDLQPAHGASGGLT</sequence>
<accession>A0ABQ7QF71</accession>
<reference evidence="2 3" key="1">
    <citation type="submission" date="2021-06" db="EMBL/GenBank/DDBJ databases">
        <title>A haploid diamondback moth (Plutella xylostella L.) genome assembly resolves 31 chromosomes and identifies a diamide resistance mutation.</title>
        <authorList>
            <person name="Ward C.M."/>
            <person name="Perry K.D."/>
            <person name="Baker G."/>
            <person name="Powis K."/>
            <person name="Heckel D.G."/>
            <person name="Baxter S.W."/>
        </authorList>
    </citation>
    <scope>NUCLEOTIDE SEQUENCE [LARGE SCALE GENOMIC DNA]</scope>
    <source>
        <strain evidence="2 3">LV</strain>
        <tissue evidence="2">Single pupa</tissue>
    </source>
</reference>
<protein>
    <submittedName>
        <fullName evidence="2">Uncharacterized protein</fullName>
    </submittedName>
</protein>
<name>A0ABQ7QF71_PLUXY</name>
<evidence type="ECO:0000256" key="1">
    <source>
        <dbReference type="SAM" id="MobiDB-lite"/>
    </source>
</evidence>
<comment type="caution">
    <text evidence="2">The sequence shown here is derived from an EMBL/GenBank/DDBJ whole genome shotgun (WGS) entry which is preliminary data.</text>
</comment>
<feature type="region of interest" description="Disordered" evidence="1">
    <location>
        <begin position="1"/>
        <end position="50"/>
    </location>
</feature>